<keyword evidence="8" id="KW-0256">Endoplasmic reticulum</keyword>
<dbReference type="PANTHER" id="PTHR21528:SF0">
    <property type="entry name" value="DEHYDRODOLICHYL DIPHOSPHATE SYNTHASE COMPLEX SUBUNIT NUS1"/>
    <property type="match status" value="1"/>
</dbReference>
<keyword evidence="9" id="KW-0460">Magnesium</keyword>
<evidence type="ECO:0000256" key="11">
    <source>
        <dbReference type="ARBA" id="ARBA00023136"/>
    </source>
</evidence>
<comment type="caution">
    <text evidence="13">The sequence shown here is derived from an EMBL/GenBank/DDBJ whole genome shotgun (WGS) entry which is preliminary data.</text>
</comment>
<dbReference type="EC" id="2.5.1.87" evidence="5"/>
<name>A0A4R8Q2N6_9PEZI</name>
<comment type="catalytic activity">
    <reaction evidence="12">
        <text>n isopentenyl diphosphate + (2E,6E)-farnesyl diphosphate = a di-trans,poly-cis-polyprenyl diphosphate + n diphosphate</text>
        <dbReference type="Rhea" id="RHEA:53008"/>
        <dbReference type="Rhea" id="RHEA-COMP:19494"/>
        <dbReference type="ChEBI" id="CHEBI:33019"/>
        <dbReference type="ChEBI" id="CHEBI:128769"/>
        <dbReference type="ChEBI" id="CHEBI:136960"/>
        <dbReference type="ChEBI" id="CHEBI:175763"/>
        <dbReference type="EC" id="2.5.1.87"/>
    </reaction>
</comment>
<evidence type="ECO:0000256" key="2">
    <source>
        <dbReference type="ARBA" id="ARBA00004586"/>
    </source>
</evidence>
<evidence type="ECO:0000256" key="9">
    <source>
        <dbReference type="ARBA" id="ARBA00022842"/>
    </source>
</evidence>
<evidence type="ECO:0000256" key="6">
    <source>
        <dbReference type="ARBA" id="ARBA00022679"/>
    </source>
</evidence>
<keyword evidence="10" id="KW-1133">Transmembrane helix</keyword>
<dbReference type="GO" id="GO:1904423">
    <property type="term" value="C:dehydrodolichyl diphosphate synthase complex"/>
    <property type="evidence" value="ECO:0007669"/>
    <property type="project" value="InterPro"/>
</dbReference>
<dbReference type="UniPathway" id="UPA00378"/>
<proteinExistence type="inferred from homology"/>
<dbReference type="InterPro" id="IPR036424">
    <property type="entry name" value="UPP_synth-like_sf"/>
</dbReference>
<keyword evidence="7" id="KW-0812">Transmembrane</keyword>
<evidence type="ECO:0000256" key="10">
    <source>
        <dbReference type="ARBA" id="ARBA00022989"/>
    </source>
</evidence>
<organism evidence="13 14">
    <name type="scientific">Colletotrichum spinosum</name>
    <dbReference type="NCBI Taxonomy" id="1347390"/>
    <lineage>
        <taxon>Eukaryota</taxon>
        <taxon>Fungi</taxon>
        <taxon>Dikarya</taxon>
        <taxon>Ascomycota</taxon>
        <taxon>Pezizomycotina</taxon>
        <taxon>Sordariomycetes</taxon>
        <taxon>Hypocreomycetidae</taxon>
        <taxon>Glomerellales</taxon>
        <taxon>Glomerellaceae</taxon>
        <taxon>Colletotrichum</taxon>
        <taxon>Colletotrichum orbiculare species complex</taxon>
    </lineage>
</organism>
<comment type="similarity">
    <text evidence="4">Belongs to the UPP synthase family.</text>
</comment>
<comment type="subcellular location">
    <subcellularLocation>
        <location evidence="2">Endoplasmic reticulum membrane</location>
    </subcellularLocation>
</comment>
<protein>
    <recommendedName>
        <fullName evidence="5">ditrans,polycis-polyprenyl diphosphate synthase [(2E,6E)-farnesyldiphosphate specific]</fullName>
        <ecNumber evidence="5">2.5.1.87</ecNumber>
    </recommendedName>
</protein>
<keyword evidence="14" id="KW-1185">Reference proteome</keyword>
<evidence type="ECO:0000256" key="8">
    <source>
        <dbReference type="ARBA" id="ARBA00022824"/>
    </source>
</evidence>
<dbReference type="SUPFAM" id="SSF64005">
    <property type="entry name" value="Undecaprenyl diphosphate synthase"/>
    <property type="match status" value="1"/>
</dbReference>
<keyword evidence="11" id="KW-0472">Membrane</keyword>
<evidence type="ECO:0000256" key="5">
    <source>
        <dbReference type="ARBA" id="ARBA00012596"/>
    </source>
</evidence>
<dbReference type="GO" id="GO:0005789">
    <property type="term" value="C:endoplasmic reticulum membrane"/>
    <property type="evidence" value="ECO:0007669"/>
    <property type="project" value="UniProtKB-SubCell"/>
</dbReference>
<evidence type="ECO:0000256" key="1">
    <source>
        <dbReference type="ARBA" id="ARBA00001946"/>
    </source>
</evidence>
<evidence type="ECO:0000256" key="7">
    <source>
        <dbReference type="ARBA" id="ARBA00022692"/>
    </source>
</evidence>
<reference evidence="13 14" key="1">
    <citation type="submission" date="2018-11" db="EMBL/GenBank/DDBJ databases">
        <title>Genome sequence and assembly of Colletotrichum spinosum.</title>
        <authorList>
            <person name="Gan P."/>
            <person name="Shirasu K."/>
        </authorList>
    </citation>
    <scope>NUCLEOTIDE SEQUENCE [LARGE SCALE GENOMIC DNA]</scope>
    <source>
        <strain evidence="13 14">CBS 515.97</strain>
    </source>
</reference>
<evidence type="ECO:0000313" key="13">
    <source>
        <dbReference type="EMBL" id="TDZ32617.1"/>
    </source>
</evidence>
<comment type="cofactor">
    <cofactor evidence="1">
        <name>Mg(2+)</name>
        <dbReference type="ChEBI" id="CHEBI:18420"/>
    </cofactor>
</comment>
<sequence length="331" mass="38268">MALNARDRKIYRSEDKDYQGMITEESRRKLIANYIREPEEDTKQQWRDEEIPPKARFGLRRALLSKFHLLVYTTIHAIFSVYMRIRQAYHLVWYHVSAVMSYHHRTPAYIERDVAGLKKKPKHLSVILKMEQGGRHGAELERLVNEVSEIAVWCVCAKIPTLTVYERTGLFKRYLPHVQQSIIQKSRSYFGPHQPSLTVAMPHADEILSSRAAGDFVVEDPRHLKVSFISAEDGRESMVDLTRTLAEMSQKGKLRPRDVSTDLIDAELSEGIMAEPDLLIHFGPYVDLDGYPPWPIRLTEIFCLPDNQGVSYLVFIRALRNFASAQFRKGK</sequence>
<dbReference type="PANTHER" id="PTHR21528">
    <property type="entry name" value="DEHYDRODOLICHYL DIPHOSPHATE SYNTHASE COMPLEX SUBUNIT NUS1"/>
    <property type="match status" value="1"/>
</dbReference>
<dbReference type="Gene3D" id="3.40.1180.10">
    <property type="entry name" value="Decaprenyl diphosphate synthase-like"/>
    <property type="match status" value="1"/>
</dbReference>
<evidence type="ECO:0000256" key="3">
    <source>
        <dbReference type="ARBA" id="ARBA00004922"/>
    </source>
</evidence>
<dbReference type="GO" id="GO:0045547">
    <property type="term" value="F:ditrans,polycis-polyprenyl diphosphate synthase [(2E,6E)-farnesyl diphosphate specific] activity"/>
    <property type="evidence" value="ECO:0007669"/>
    <property type="project" value="UniProtKB-EC"/>
</dbReference>
<gene>
    <name evidence="13" type="primary">NUS1</name>
    <name evidence="13" type="ORF">C8035_v012189</name>
</gene>
<accession>A0A4R8Q2N6</accession>
<dbReference type="Proteomes" id="UP000295083">
    <property type="component" value="Unassembled WGS sequence"/>
</dbReference>
<comment type="pathway">
    <text evidence="3">Protein modification; protein glycosylation.</text>
</comment>
<dbReference type="InterPro" id="IPR038887">
    <property type="entry name" value="Nus1/NgBR"/>
</dbReference>
<dbReference type="AlphaFoldDB" id="A0A4R8Q2N6"/>
<evidence type="ECO:0000256" key="12">
    <source>
        <dbReference type="ARBA" id="ARBA00047353"/>
    </source>
</evidence>
<dbReference type="EMBL" id="QAPG01000075">
    <property type="protein sequence ID" value="TDZ32617.1"/>
    <property type="molecule type" value="Genomic_DNA"/>
</dbReference>
<keyword evidence="6" id="KW-0808">Transferase</keyword>
<evidence type="ECO:0000313" key="14">
    <source>
        <dbReference type="Proteomes" id="UP000295083"/>
    </source>
</evidence>
<evidence type="ECO:0000256" key="4">
    <source>
        <dbReference type="ARBA" id="ARBA00005432"/>
    </source>
</evidence>